<gene>
    <name evidence="2" type="ORF">KDI_09070</name>
</gene>
<dbReference type="EMBL" id="BIXY01000009">
    <property type="protein sequence ID" value="GCF07343.1"/>
    <property type="molecule type" value="Genomic_DNA"/>
</dbReference>
<feature type="transmembrane region" description="Helical" evidence="1">
    <location>
        <begin position="12"/>
        <end position="33"/>
    </location>
</feature>
<keyword evidence="1" id="KW-1133">Transmembrane helix</keyword>
<dbReference type="RefSeq" id="WP_149400374.1">
    <property type="nucleotide sequence ID" value="NZ_BIXY01000009.1"/>
</dbReference>
<name>A0A5A5T8H7_9CHLR</name>
<evidence type="ECO:0000256" key="1">
    <source>
        <dbReference type="SAM" id="Phobius"/>
    </source>
</evidence>
<organism evidence="2 3">
    <name type="scientific">Dictyobacter arantiisoli</name>
    <dbReference type="NCBI Taxonomy" id="2014874"/>
    <lineage>
        <taxon>Bacteria</taxon>
        <taxon>Bacillati</taxon>
        <taxon>Chloroflexota</taxon>
        <taxon>Ktedonobacteria</taxon>
        <taxon>Ktedonobacterales</taxon>
        <taxon>Dictyobacteraceae</taxon>
        <taxon>Dictyobacter</taxon>
    </lineage>
</organism>
<evidence type="ECO:0000313" key="2">
    <source>
        <dbReference type="EMBL" id="GCF07343.1"/>
    </source>
</evidence>
<protein>
    <recommendedName>
        <fullName evidence="4">Mannosyl-glycoprotein endo-beta-N-acetylglucosamidase-like domain-containing protein</fullName>
    </recommendedName>
</protein>
<reference evidence="2 3" key="1">
    <citation type="submission" date="2019-01" db="EMBL/GenBank/DDBJ databases">
        <title>Draft genome sequence of Dictyobacter sp. Uno17.</title>
        <authorList>
            <person name="Wang C.M."/>
            <person name="Zheng Y."/>
            <person name="Sakai Y."/>
            <person name="Abe K."/>
            <person name="Yokota A."/>
            <person name="Yabe S."/>
        </authorList>
    </citation>
    <scope>NUCLEOTIDE SEQUENCE [LARGE SCALE GENOMIC DNA]</scope>
    <source>
        <strain evidence="2 3">Uno17</strain>
    </source>
</reference>
<keyword evidence="1" id="KW-0472">Membrane</keyword>
<accession>A0A5A5T8H7</accession>
<sequence>MEIKEKVATSSSNFGLAWIVVVVILCVVAYSMLNTTKPTAHPAQAVQTSSQQNVTSAGTMSIYGSPTISTSQIDKILAAYHSPAAGTGSYLYNSALQYGIDPVVPVAFFMHESILGTQGEATATLALGNERCITDRPCIDQSRGGYAQFTSWQDGYQHWFDLLTGPVYKGAGLTTIQQIIPVYAPTADNNDEQAYINALIYSIDAWRSGKVVI</sequence>
<dbReference type="AlphaFoldDB" id="A0A5A5T8H7"/>
<evidence type="ECO:0008006" key="4">
    <source>
        <dbReference type="Google" id="ProtNLM"/>
    </source>
</evidence>
<proteinExistence type="predicted"/>
<evidence type="ECO:0000313" key="3">
    <source>
        <dbReference type="Proteomes" id="UP000322530"/>
    </source>
</evidence>
<dbReference type="Proteomes" id="UP000322530">
    <property type="component" value="Unassembled WGS sequence"/>
</dbReference>
<keyword evidence="1" id="KW-0812">Transmembrane</keyword>
<dbReference type="OrthoDB" id="144170at2"/>
<keyword evidence="3" id="KW-1185">Reference proteome</keyword>
<comment type="caution">
    <text evidence="2">The sequence shown here is derived from an EMBL/GenBank/DDBJ whole genome shotgun (WGS) entry which is preliminary data.</text>
</comment>